<dbReference type="InterPro" id="IPR052184">
    <property type="entry name" value="SDR_enzymes"/>
</dbReference>
<comment type="caution">
    <text evidence="1">The sequence shown here is derived from an EMBL/GenBank/DDBJ whole genome shotgun (WGS) entry which is preliminary data.</text>
</comment>
<dbReference type="SUPFAM" id="SSF51735">
    <property type="entry name" value="NAD(P)-binding Rossmann-fold domains"/>
    <property type="match status" value="1"/>
</dbReference>
<keyword evidence="2" id="KW-1185">Reference proteome</keyword>
<reference evidence="1 2" key="1">
    <citation type="submission" date="2024-08" db="EMBL/GenBank/DDBJ databases">
        <authorList>
            <person name="Ishaq N."/>
        </authorList>
    </citation>
    <scope>NUCLEOTIDE SEQUENCE [LARGE SCALE GENOMIC DNA]</scope>
    <source>
        <strain evidence="1 2">JCM 30400</strain>
    </source>
</reference>
<dbReference type="Pfam" id="PF00106">
    <property type="entry name" value="adh_short"/>
    <property type="match status" value="1"/>
</dbReference>
<dbReference type="InterPro" id="IPR002347">
    <property type="entry name" value="SDR_fam"/>
</dbReference>
<accession>A0ABV4NLI8</accession>
<evidence type="ECO:0000313" key="1">
    <source>
        <dbReference type="EMBL" id="MFA0789888.1"/>
    </source>
</evidence>
<dbReference type="PRINTS" id="PR00081">
    <property type="entry name" value="GDHRDH"/>
</dbReference>
<dbReference type="RefSeq" id="WP_371842805.1">
    <property type="nucleotide sequence ID" value="NZ_JBGMEL010000003.1"/>
</dbReference>
<proteinExistence type="predicted"/>
<dbReference type="PANTHER" id="PTHR45458">
    <property type="entry name" value="SHORT-CHAIN DEHYDROGENASE/REDUCTASE SDR"/>
    <property type="match status" value="1"/>
</dbReference>
<gene>
    <name evidence="1" type="ORF">ACCI51_04970</name>
</gene>
<protein>
    <submittedName>
        <fullName evidence="1">SDR family oxidoreductase</fullName>
    </submittedName>
</protein>
<dbReference type="Proteomes" id="UP001569414">
    <property type="component" value="Unassembled WGS sequence"/>
</dbReference>
<sequence>MSGTIMITGCNRGIGLELASQFAQDGWRVFACCRDLKKAEDLQSLQAEFPRVQPLQLDVTDYDQMISLGKALHGEPIDILLNNAGYYGPKGTSFGQVDREEWRRVLESNTIAPYMMAETFCDNVAASEHKLMAMMSSKVGSIADNRSGGGYIYRSSKTALNQVVKSLSIDLKERGIAVLALHPGWVQTAMGGPGALISAAQSTKALKKILVGADLGKSGHFYNYDGSEIPW</sequence>
<organism evidence="1 2">
    <name type="scientific">Microbulbifer echini</name>
    <dbReference type="NCBI Taxonomy" id="1529067"/>
    <lineage>
        <taxon>Bacteria</taxon>
        <taxon>Pseudomonadati</taxon>
        <taxon>Pseudomonadota</taxon>
        <taxon>Gammaproteobacteria</taxon>
        <taxon>Cellvibrionales</taxon>
        <taxon>Microbulbiferaceae</taxon>
        <taxon>Microbulbifer</taxon>
    </lineage>
</organism>
<dbReference type="PANTHER" id="PTHR45458:SF1">
    <property type="entry name" value="SHORT CHAIN DEHYDROGENASE"/>
    <property type="match status" value="1"/>
</dbReference>
<dbReference type="EMBL" id="JBGMEL010000003">
    <property type="protein sequence ID" value="MFA0789888.1"/>
    <property type="molecule type" value="Genomic_DNA"/>
</dbReference>
<dbReference type="InterPro" id="IPR036291">
    <property type="entry name" value="NAD(P)-bd_dom_sf"/>
</dbReference>
<evidence type="ECO:0000313" key="2">
    <source>
        <dbReference type="Proteomes" id="UP001569414"/>
    </source>
</evidence>
<dbReference type="Gene3D" id="3.40.50.720">
    <property type="entry name" value="NAD(P)-binding Rossmann-like Domain"/>
    <property type="match status" value="1"/>
</dbReference>
<dbReference type="CDD" id="cd05325">
    <property type="entry name" value="carb_red_sniffer_like_SDR_c"/>
    <property type="match status" value="1"/>
</dbReference>
<name>A0ABV4NLI8_9GAMM</name>